<feature type="domain" description="AMP-binding enzyme C-terminal" evidence="2">
    <location>
        <begin position="421"/>
        <end position="496"/>
    </location>
</feature>
<reference evidence="4" key="1">
    <citation type="journal article" date="2019" name="Int. J. Syst. Evol. Microbiol.">
        <title>The Global Catalogue of Microorganisms (GCM) 10K type strain sequencing project: providing services to taxonomists for standard genome sequencing and annotation.</title>
        <authorList>
            <consortium name="The Broad Institute Genomics Platform"/>
            <consortium name="The Broad Institute Genome Sequencing Center for Infectious Disease"/>
            <person name="Wu L."/>
            <person name="Ma J."/>
        </authorList>
    </citation>
    <scope>NUCLEOTIDE SEQUENCE [LARGE SCALE GENOMIC DNA]</scope>
    <source>
        <strain evidence="4">JCM 18542</strain>
    </source>
</reference>
<accession>A0ABP9CQW9</accession>
<dbReference type="PROSITE" id="PS00455">
    <property type="entry name" value="AMP_BINDING"/>
    <property type="match status" value="1"/>
</dbReference>
<gene>
    <name evidence="3" type="ORF">GCM10023353_20600</name>
</gene>
<protein>
    <submittedName>
        <fullName evidence="3">Long-chain fatty acid--CoA ligase</fullName>
    </submittedName>
</protein>
<dbReference type="Gene3D" id="3.40.50.12780">
    <property type="entry name" value="N-terminal domain of ligase-like"/>
    <property type="match status" value="1"/>
</dbReference>
<dbReference type="InterPro" id="IPR042099">
    <property type="entry name" value="ANL_N_sf"/>
</dbReference>
<dbReference type="InterPro" id="IPR000873">
    <property type="entry name" value="AMP-dep_synth/lig_dom"/>
</dbReference>
<evidence type="ECO:0000313" key="3">
    <source>
        <dbReference type="EMBL" id="GAA4815007.1"/>
    </source>
</evidence>
<dbReference type="InterPro" id="IPR025110">
    <property type="entry name" value="AMP-bd_C"/>
</dbReference>
<name>A0ABP9CQW9_9ACTN</name>
<dbReference type="InterPro" id="IPR050237">
    <property type="entry name" value="ATP-dep_AMP-bd_enzyme"/>
</dbReference>
<feature type="domain" description="AMP-dependent synthetase/ligase" evidence="1">
    <location>
        <begin position="8"/>
        <end position="371"/>
    </location>
</feature>
<evidence type="ECO:0000259" key="2">
    <source>
        <dbReference type="Pfam" id="PF13193"/>
    </source>
</evidence>
<dbReference type="GO" id="GO:0016874">
    <property type="term" value="F:ligase activity"/>
    <property type="evidence" value="ECO:0007669"/>
    <property type="project" value="UniProtKB-KW"/>
</dbReference>
<dbReference type="EMBL" id="BAABKQ010000001">
    <property type="protein sequence ID" value="GAA4815007.1"/>
    <property type="molecule type" value="Genomic_DNA"/>
</dbReference>
<dbReference type="InterPro" id="IPR045851">
    <property type="entry name" value="AMP-bd_C_sf"/>
</dbReference>
<organism evidence="3 4">
    <name type="scientific">Tomitella cavernea</name>
    <dbReference type="NCBI Taxonomy" id="1387982"/>
    <lineage>
        <taxon>Bacteria</taxon>
        <taxon>Bacillati</taxon>
        <taxon>Actinomycetota</taxon>
        <taxon>Actinomycetes</taxon>
        <taxon>Mycobacteriales</taxon>
        <taxon>Tomitella</taxon>
    </lineage>
</organism>
<dbReference type="Gene3D" id="3.30.300.30">
    <property type="match status" value="1"/>
</dbReference>
<keyword evidence="4" id="KW-1185">Reference proteome</keyword>
<keyword evidence="3" id="KW-0436">Ligase</keyword>
<sequence>MYMTQGLHRSVQQNPDAPSTVFGDRTRTFAETADRVARLAGALQRYEVARGDRVAILALNSDRYSELFLAIPWSDAVFVPVNVRWSSAEIIYSLNECGARVLFVDENFASFVPGLRAECPQLTTVIHCGEGQAPEDMLDYEDLIASAAPVPDARRGGDAPAGIYYTGGTTGTPKGVMLSHDNLAASAMGSAATGDFVDPGGRFLHAAPMFHLADGAAWCAQTVVGGTHVMVSSFSPAAVLEAISAEGVTSTLLVPTMIGMLVGHPGAHEYDTSSVRHIVYGASPMSESVLDKAMALFPNAGFTQAYGMTELSPVATLLLSEDHHHPVRRTSAGRAAPHAEVRIVDAFDEEVPRGTVGEVVSRGDHVMLGYWNRPEATEDAVRDGWMHTGDGGYMDDDGYVYIVDRIKDMIVTGGENVYSVEVEKALAQHPAVQSCAVIGLPDETYGERVHAVVVPTAPGAVSEAELREFCRERIAGYKTPRTVEFRDALPMSGAGKILKRELRRSTAPA</sequence>
<evidence type="ECO:0000313" key="4">
    <source>
        <dbReference type="Proteomes" id="UP001500839"/>
    </source>
</evidence>
<evidence type="ECO:0000259" key="1">
    <source>
        <dbReference type="Pfam" id="PF00501"/>
    </source>
</evidence>
<dbReference type="RefSeq" id="WP_200171160.1">
    <property type="nucleotide sequence ID" value="NZ_BAABKQ010000001.1"/>
</dbReference>
<dbReference type="Pfam" id="PF13193">
    <property type="entry name" value="AMP-binding_C"/>
    <property type="match status" value="1"/>
</dbReference>
<dbReference type="PANTHER" id="PTHR43767">
    <property type="entry name" value="LONG-CHAIN-FATTY-ACID--COA LIGASE"/>
    <property type="match status" value="1"/>
</dbReference>
<dbReference type="PANTHER" id="PTHR43767:SF1">
    <property type="entry name" value="NONRIBOSOMAL PEPTIDE SYNTHASE PES1 (EUROFUNG)-RELATED"/>
    <property type="match status" value="1"/>
</dbReference>
<dbReference type="Proteomes" id="UP001500839">
    <property type="component" value="Unassembled WGS sequence"/>
</dbReference>
<dbReference type="InterPro" id="IPR020845">
    <property type="entry name" value="AMP-binding_CS"/>
</dbReference>
<dbReference type="SUPFAM" id="SSF56801">
    <property type="entry name" value="Acetyl-CoA synthetase-like"/>
    <property type="match status" value="1"/>
</dbReference>
<dbReference type="NCBIfam" id="NF004837">
    <property type="entry name" value="PRK06187.1"/>
    <property type="match status" value="1"/>
</dbReference>
<dbReference type="Pfam" id="PF00501">
    <property type="entry name" value="AMP-binding"/>
    <property type="match status" value="1"/>
</dbReference>
<comment type="caution">
    <text evidence="3">The sequence shown here is derived from an EMBL/GenBank/DDBJ whole genome shotgun (WGS) entry which is preliminary data.</text>
</comment>
<proteinExistence type="predicted"/>